<dbReference type="AlphaFoldDB" id="A0A4R5NKN9"/>
<dbReference type="InterPro" id="IPR001818">
    <property type="entry name" value="Pept_M10_metallopeptidase"/>
</dbReference>
<dbReference type="OrthoDB" id="2298782at2"/>
<feature type="chain" id="PRO_5020874754" description="Peptidase M10 metallopeptidase domain-containing protein" evidence="5">
    <location>
        <begin position="30"/>
        <end position="261"/>
    </location>
</feature>
<proteinExistence type="predicted"/>
<dbReference type="InterPro" id="IPR024079">
    <property type="entry name" value="MetalloPept_cat_dom_sf"/>
</dbReference>
<keyword evidence="2" id="KW-0479">Metal-binding</keyword>
<dbReference type="STRING" id="1122149.FD44_GL000371"/>
<keyword evidence="1" id="KW-0645">Protease</keyword>
<reference evidence="7 8" key="1">
    <citation type="journal article" date="2019" name="Appl. Microbiol. Biotechnol.">
        <title>Uncovering carbohydrate metabolism through a genotype-phenotype association study of 56 lactic acid bacteria genomes.</title>
        <authorList>
            <person name="Buron-Moles G."/>
            <person name="Chailyan A."/>
            <person name="Dolejs I."/>
            <person name="Forster J."/>
            <person name="Miks M.H."/>
        </authorList>
    </citation>
    <scope>NUCLEOTIDE SEQUENCE [LARGE SCALE GENOMIC DNA]</scope>
    <source>
        <strain evidence="7 8">ATCC 49373</strain>
    </source>
</reference>
<keyword evidence="8" id="KW-1185">Reference proteome</keyword>
<evidence type="ECO:0000313" key="7">
    <source>
        <dbReference type="EMBL" id="TDG75081.1"/>
    </source>
</evidence>
<dbReference type="GO" id="GO:0006508">
    <property type="term" value="P:proteolysis"/>
    <property type="evidence" value="ECO:0007669"/>
    <property type="project" value="UniProtKB-KW"/>
</dbReference>
<evidence type="ECO:0000313" key="8">
    <source>
        <dbReference type="Proteomes" id="UP000294854"/>
    </source>
</evidence>
<protein>
    <recommendedName>
        <fullName evidence="6">Peptidase M10 metallopeptidase domain-containing protein</fullName>
    </recommendedName>
</protein>
<dbReference type="EMBL" id="PUFO01000070">
    <property type="protein sequence ID" value="TDG75081.1"/>
    <property type="molecule type" value="Genomic_DNA"/>
</dbReference>
<gene>
    <name evidence="7" type="ORF">C5L31_001711</name>
</gene>
<dbReference type="Gene3D" id="3.40.390.10">
    <property type="entry name" value="Collagenase (Catalytic Domain)"/>
    <property type="match status" value="1"/>
</dbReference>
<dbReference type="GO" id="GO:0008270">
    <property type="term" value="F:zinc ion binding"/>
    <property type="evidence" value="ECO:0007669"/>
    <property type="project" value="InterPro"/>
</dbReference>
<evidence type="ECO:0000256" key="3">
    <source>
        <dbReference type="ARBA" id="ARBA00022801"/>
    </source>
</evidence>
<evidence type="ECO:0000256" key="4">
    <source>
        <dbReference type="ARBA" id="ARBA00022833"/>
    </source>
</evidence>
<evidence type="ECO:0000256" key="1">
    <source>
        <dbReference type="ARBA" id="ARBA00022670"/>
    </source>
</evidence>
<organism evidence="7 8">
    <name type="scientific">Secundilactobacillus malefermentans</name>
    <dbReference type="NCBI Taxonomy" id="176292"/>
    <lineage>
        <taxon>Bacteria</taxon>
        <taxon>Bacillati</taxon>
        <taxon>Bacillota</taxon>
        <taxon>Bacilli</taxon>
        <taxon>Lactobacillales</taxon>
        <taxon>Lactobacillaceae</taxon>
        <taxon>Secundilactobacillus</taxon>
    </lineage>
</organism>
<keyword evidence="5" id="KW-0732">Signal</keyword>
<dbReference type="GO" id="GO:0031012">
    <property type="term" value="C:extracellular matrix"/>
    <property type="evidence" value="ECO:0007669"/>
    <property type="project" value="InterPro"/>
</dbReference>
<dbReference type="Pfam" id="PF00413">
    <property type="entry name" value="Peptidase_M10"/>
    <property type="match status" value="1"/>
</dbReference>
<name>A0A4R5NKN9_9LACO</name>
<evidence type="ECO:0000259" key="6">
    <source>
        <dbReference type="Pfam" id="PF00413"/>
    </source>
</evidence>
<dbReference type="GO" id="GO:0004222">
    <property type="term" value="F:metalloendopeptidase activity"/>
    <property type="evidence" value="ECO:0007669"/>
    <property type="project" value="InterPro"/>
</dbReference>
<keyword evidence="3" id="KW-0378">Hydrolase</keyword>
<accession>A0A4R5NKN9</accession>
<sequence length="261" mass="29391">MNWKIGVSIFAAALMGALMTVGFAETVHAKTTSRAVTISQIKTKKTAQKYKKQIGKKYGINYAFQTGYSKTHRVYIYDATHSKSVGISLNRAMNDWNSRLGKKRFYLGTASHHSITIKFVGDAQTKIDGGISWWFNKSRTIAISRVYYNTELGDISRQMKKNYQHRLNPALSISDANLMIDKGIAGQARMVEFSRILEHEMGHTLGLLHSKSAQNLMYMGIGYGDIYQFDDVLSGKVFVNLVTNNDLSRAKAAIKMYELLH</sequence>
<dbReference type="RefSeq" id="WP_010619344.1">
    <property type="nucleotide sequence ID" value="NZ_PUFO01000070.1"/>
</dbReference>
<evidence type="ECO:0000256" key="2">
    <source>
        <dbReference type="ARBA" id="ARBA00022723"/>
    </source>
</evidence>
<evidence type="ECO:0000256" key="5">
    <source>
        <dbReference type="SAM" id="SignalP"/>
    </source>
</evidence>
<comment type="caution">
    <text evidence="7">The sequence shown here is derived from an EMBL/GenBank/DDBJ whole genome shotgun (WGS) entry which is preliminary data.</text>
</comment>
<feature type="domain" description="Peptidase M10 metallopeptidase" evidence="6">
    <location>
        <begin position="81"/>
        <end position="223"/>
    </location>
</feature>
<feature type="signal peptide" evidence="5">
    <location>
        <begin position="1"/>
        <end position="29"/>
    </location>
</feature>
<dbReference type="SUPFAM" id="SSF55486">
    <property type="entry name" value="Metalloproteases ('zincins'), catalytic domain"/>
    <property type="match status" value="1"/>
</dbReference>
<keyword evidence="4" id="KW-0862">Zinc</keyword>
<dbReference type="Proteomes" id="UP000294854">
    <property type="component" value="Unassembled WGS sequence"/>
</dbReference>